<evidence type="ECO:0000259" key="2">
    <source>
        <dbReference type="PROSITE" id="PS51387"/>
    </source>
</evidence>
<keyword evidence="1" id="KW-0274">FAD</keyword>
<dbReference type="SUPFAM" id="SSF56176">
    <property type="entry name" value="FAD-binding/transporter-associated domain-like"/>
    <property type="match status" value="1"/>
</dbReference>
<dbReference type="InterPro" id="IPR016169">
    <property type="entry name" value="FAD-bd_PCMH_sub2"/>
</dbReference>
<dbReference type="PANTHER" id="PTHR42659:SF1">
    <property type="entry name" value="OXIDOREDUCTASE"/>
    <property type="match status" value="1"/>
</dbReference>
<dbReference type="SUPFAM" id="SSF55447">
    <property type="entry name" value="CO dehydrogenase flavoprotein C-terminal domain-like"/>
    <property type="match status" value="1"/>
</dbReference>
<dbReference type="InterPro" id="IPR016166">
    <property type="entry name" value="FAD-bd_PCMH"/>
</dbReference>
<dbReference type="Gene3D" id="3.30.465.10">
    <property type="match status" value="2"/>
</dbReference>
<gene>
    <name evidence="3" type="ORF">LZC94_43170</name>
</gene>
<keyword evidence="1" id="KW-0285">Flavoprotein</keyword>
<dbReference type="InterPro" id="IPR036683">
    <property type="entry name" value="CO_DH_flav_C_dom_sf"/>
</dbReference>
<organism evidence="3 4">
    <name type="scientific">Pendulispora albinea</name>
    <dbReference type="NCBI Taxonomy" id="2741071"/>
    <lineage>
        <taxon>Bacteria</taxon>
        <taxon>Pseudomonadati</taxon>
        <taxon>Myxococcota</taxon>
        <taxon>Myxococcia</taxon>
        <taxon>Myxococcales</taxon>
        <taxon>Sorangiineae</taxon>
        <taxon>Pendulisporaceae</taxon>
        <taxon>Pendulispora</taxon>
    </lineage>
</organism>
<evidence type="ECO:0000313" key="4">
    <source>
        <dbReference type="Proteomes" id="UP001370348"/>
    </source>
</evidence>
<dbReference type="Gene3D" id="3.30.390.50">
    <property type="entry name" value="CO dehydrogenase flavoprotein, C-terminal domain"/>
    <property type="match status" value="1"/>
</dbReference>
<feature type="domain" description="FAD-binding PCMH-type" evidence="2">
    <location>
        <begin position="1"/>
        <end position="222"/>
    </location>
</feature>
<dbReference type="RefSeq" id="WP_394824238.1">
    <property type="nucleotide sequence ID" value="NZ_CP089984.1"/>
</dbReference>
<dbReference type="InterPro" id="IPR016167">
    <property type="entry name" value="FAD-bd_PCMH_sub1"/>
</dbReference>
<dbReference type="Pfam" id="PF03450">
    <property type="entry name" value="CO_deh_flav_C"/>
    <property type="match status" value="1"/>
</dbReference>
<dbReference type="InterPro" id="IPR036318">
    <property type="entry name" value="FAD-bd_PCMH-like_sf"/>
</dbReference>
<sequence length="328" mass="34387">MNPFGYVRPTDEASARKAAASPGAECIAGGTGVVDLVRLGVHEPSRLIDLNALPWAAIEARPNGALFVGALVKNSDVAWHPQVRARFPVLSEALLSGASPQLRNMASVGGNLLQRTRCTYFRDVGVPACNKRKPGSGCAALDGYVRMHAVLGGSEHCIAVHPSDMCVALVALDAVVHVRGSEGERSVPIGDFHVVPGAHPEVETVLARGELVSGITLPATRLAARSAYVKVRDRASYAFALASAAVALHLEGGVVRDARIALGGVATKPWRSREAEQRLIGQAPQRSAFERAAAAAVEGARTRPGNAFKVALAQRVIVRALERAGGMA</sequence>
<name>A0ABZ2LUL6_9BACT</name>
<dbReference type="Gene3D" id="3.30.43.10">
    <property type="entry name" value="Uridine Diphospho-n-acetylenolpyruvylglucosamine Reductase, domain 2"/>
    <property type="match status" value="1"/>
</dbReference>
<proteinExistence type="predicted"/>
<keyword evidence="4" id="KW-1185">Reference proteome</keyword>
<dbReference type="InterPro" id="IPR002346">
    <property type="entry name" value="Mopterin_DH_FAD-bd"/>
</dbReference>
<dbReference type="SMART" id="SM01092">
    <property type="entry name" value="CO_deh_flav_C"/>
    <property type="match status" value="1"/>
</dbReference>
<evidence type="ECO:0000256" key="1">
    <source>
        <dbReference type="ARBA" id="ARBA00022827"/>
    </source>
</evidence>
<dbReference type="PROSITE" id="PS51387">
    <property type="entry name" value="FAD_PCMH"/>
    <property type="match status" value="1"/>
</dbReference>
<dbReference type="Pfam" id="PF00941">
    <property type="entry name" value="FAD_binding_5"/>
    <property type="match status" value="1"/>
</dbReference>
<reference evidence="3 4" key="1">
    <citation type="submission" date="2021-12" db="EMBL/GenBank/DDBJ databases">
        <title>Discovery of the Pendulisporaceae a myxobacterial family with distinct sporulation behavior and unique specialized metabolism.</title>
        <authorList>
            <person name="Garcia R."/>
            <person name="Popoff A."/>
            <person name="Bader C.D."/>
            <person name="Loehr J."/>
            <person name="Walesch S."/>
            <person name="Walt C."/>
            <person name="Boldt J."/>
            <person name="Bunk B."/>
            <person name="Haeckl F.J.F.P.J."/>
            <person name="Gunesch A.P."/>
            <person name="Birkelbach J."/>
            <person name="Nuebel U."/>
            <person name="Pietschmann T."/>
            <person name="Bach T."/>
            <person name="Mueller R."/>
        </authorList>
    </citation>
    <scope>NUCLEOTIDE SEQUENCE [LARGE SCALE GENOMIC DNA]</scope>
    <source>
        <strain evidence="3 4">MSr11954</strain>
    </source>
</reference>
<dbReference type="Proteomes" id="UP001370348">
    <property type="component" value="Chromosome"/>
</dbReference>
<accession>A0ABZ2LUL6</accession>
<dbReference type="EMBL" id="CP089984">
    <property type="protein sequence ID" value="WXB14614.1"/>
    <property type="molecule type" value="Genomic_DNA"/>
</dbReference>
<dbReference type="InterPro" id="IPR005107">
    <property type="entry name" value="CO_DH_flav_C"/>
</dbReference>
<dbReference type="PANTHER" id="PTHR42659">
    <property type="entry name" value="XANTHINE DEHYDROGENASE SUBUNIT C-RELATED"/>
    <property type="match status" value="1"/>
</dbReference>
<dbReference type="InterPro" id="IPR051312">
    <property type="entry name" value="Diverse_Substr_Oxidored"/>
</dbReference>
<evidence type="ECO:0000313" key="3">
    <source>
        <dbReference type="EMBL" id="WXB14614.1"/>
    </source>
</evidence>
<protein>
    <submittedName>
        <fullName evidence="3">Xanthine dehydrogenase family protein subunit M</fullName>
    </submittedName>
</protein>